<dbReference type="SUPFAM" id="SSF57863">
    <property type="entry name" value="ArfGap/RecO-like zinc finger"/>
    <property type="match status" value="1"/>
</dbReference>
<dbReference type="AlphaFoldDB" id="W7TG24"/>
<keyword evidence="4" id="KW-0862">Zinc</keyword>
<dbReference type="GO" id="GO:0000139">
    <property type="term" value="C:Golgi membrane"/>
    <property type="evidence" value="ECO:0007669"/>
    <property type="project" value="GOC"/>
</dbReference>
<evidence type="ECO:0000256" key="2">
    <source>
        <dbReference type="ARBA" id="ARBA00022723"/>
    </source>
</evidence>
<dbReference type="GO" id="GO:0008270">
    <property type="term" value="F:zinc ion binding"/>
    <property type="evidence" value="ECO:0007669"/>
    <property type="project" value="UniProtKB-KW"/>
</dbReference>
<dbReference type="Gene3D" id="1.10.220.150">
    <property type="entry name" value="Arf GTPase activating protein"/>
    <property type="match status" value="1"/>
</dbReference>
<reference evidence="7 8" key="1">
    <citation type="journal article" date="2014" name="Mol. Plant">
        <title>Chromosome Scale Genome Assembly and Transcriptome Profiling of Nannochloropsis gaditana in Nitrogen Depletion.</title>
        <authorList>
            <person name="Corteggiani Carpinelli E."/>
            <person name="Telatin A."/>
            <person name="Vitulo N."/>
            <person name="Forcato C."/>
            <person name="D'Angelo M."/>
            <person name="Schiavon R."/>
            <person name="Vezzi A."/>
            <person name="Giacometti G.M."/>
            <person name="Morosinotto T."/>
            <person name="Valle G."/>
        </authorList>
    </citation>
    <scope>NUCLEOTIDE SEQUENCE [LARGE SCALE GENOMIC DNA]</scope>
    <source>
        <strain evidence="7 8">B-31</strain>
    </source>
</reference>
<keyword evidence="1" id="KW-0343">GTPase activation</keyword>
<dbReference type="EMBL" id="AZIL01001060">
    <property type="protein sequence ID" value="EWM25072.1"/>
    <property type="molecule type" value="Genomic_DNA"/>
</dbReference>
<dbReference type="CDD" id="cd08830">
    <property type="entry name" value="ArfGap_ArfGap1"/>
    <property type="match status" value="1"/>
</dbReference>
<organism evidence="7 8">
    <name type="scientific">Nannochloropsis gaditana</name>
    <dbReference type="NCBI Taxonomy" id="72520"/>
    <lineage>
        <taxon>Eukaryota</taxon>
        <taxon>Sar</taxon>
        <taxon>Stramenopiles</taxon>
        <taxon>Ochrophyta</taxon>
        <taxon>Eustigmatophyceae</taxon>
        <taxon>Eustigmatales</taxon>
        <taxon>Monodopsidaceae</taxon>
        <taxon>Nannochloropsis</taxon>
    </lineage>
</organism>
<dbReference type="Proteomes" id="UP000019335">
    <property type="component" value="Chromosome 12"/>
</dbReference>
<dbReference type="SMART" id="SM00105">
    <property type="entry name" value="ArfGap"/>
    <property type="match status" value="1"/>
</dbReference>
<evidence type="ECO:0000256" key="4">
    <source>
        <dbReference type="ARBA" id="ARBA00022833"/>
    </source>
</evidence>
<dbReference type="PRINTS" id="PR00405">
    <property type="entry name" value="REVINTRACTNG"/>
</dbReference>
<evidence type="ECO:0000256" key="1">
    <source>
        <dbReference type="ARBA" id="ARBA00022468"/>
    </source>
</evidence>
<keyword evidence="8" id="KW-1185">Reference proteome</keyword>
<evidence type="ECO:0000259" key="6">
    <source>
        <dbReference type="PROSITE" id="PS50115"/>
    </source>
</evidence>
<sequence length="132" mass="14678">MSALAALRAEGPFPPDILLEIKNSPGNNQCCDCGSFDTEWASVTYGILICLRCSGFHRSLGVSVSFVRSLSLDSWTPKQVFAMRLGSNFQMQEFFRRQRISNTDIRVRYQSKAAGVYRSTLAEAVEKGWDGG</sequence>
<gene>
    <name evidence="7" type="ORF">Naga_100098g1</name>
</gene>
<evidence type="ECO:0000313" key="8">
    <source>
        <dbReference type="Proteomes" id="UP000019335"/>
    </source>
</evidence>
<dbReference type="GO" id="GO:0048205">
    <property type="term" value="P:COPI coating of Golgi vesicle"/>
    <property type="evidence" value="ECO:0007669"/>
    <property type="project" value="TreeGrafter"/>
</dbReference>
<evidence type="ECO:0000256" key="3">
    <source>
        <dbReference type="ARBA" id="ARBA00022771"/>
    </source>
</evidence>
<dbReference type="PROSITE" id="PS50115">
    <property type="entry name" value="ARFGAP"/>
    <property type="match status" value="1"/>
</dbReference>
<dbReference type="InterPro" id="IPR037278">
    <property type="entry name" value="ARFGAP/RecO"/>
</dbReference>
<dbReference type="InterPro" id="IPR001164">
    <property type="entry name" value="ArfGAP_dom"/>
</dbReference>
<comment type="caution">
    <text evidence="7">The sequence shown here is derived from an EMBL/GenBank/DDBJ whole genome shotgun (WGS) entry which is preliminary data.</text>
</comment>
<dbReference type="PANTHER" id="PTHR45686">
    <property type="entry name" value="ADP-RIBOSYLATION FACTOR GTPASE ACTIVATING PROTEIN 3, ISOFORM H-RELATED"/>
    <property type="match status" value="1"/>
</dbReference>
<keyword evidence="2" id="KW-0479">Metal-binding</keyword>
<dbReference type="PANTHER" id="PTHR45686:SF4">
    <property type="entry name" value="ADP-RIBOSYLATION FACTOR GTPASE ACTIVATING PROTEIN 3, ISOFORM H"/>
    <property type="match status" value="1"/>
</dbReference>
<name>W7TG24_9STRA</name>
<dbReference type="GO" id="GO:0005096">
    <property type="term" value="F:GTPase activator activity"/>
    <property type="evidence" value="ECO:0007669"/>
    <property type="project" value="UniProtKB-KW"/>
</dbReference>
<accession>W7TG24</accession>
<dbReference type="InterPro" id="IPR038508">
    <property type="entry name" value="ArfGAP_dom_sf"/>
</dbReference>
<protein>
    <submittedName>
        <fullName evidence="7">Adp-ribosylation factor gtpase-activating</fullName>
    </submittedName>
</protein>
<proteinExistence type="predicted"/>
<evidence type="ECO:0000313" key="7">
    <source>
        <dbReference type="EMBL" id="EWM25072.1"/>
    </source>
</evidence>
<feature type="domain" description="Arf-GAP" evidence="6">
    <location>
        <begin position="15"/>
        <end position="118"/>
    </location>
</feature>
<keyword evidence="3 5" id="KW-0863">Zinc-finger</keyword>
<evidence type="ECO:0000256" key="5">
    <source>
        <dbReference type="PROSITE-ProRule" id="PRU00288"/>
    </source>
</evidence>
<dbReference type="OrthoDB" id="983479at2759"/>
<dbReference type="Pfam" id="PF01412">
    <property type="entry name" value="ArfGap"/>
    <property type="match status" value="1"/>
</dbReference>